<dbReference type="AlphaFoldDB" id="A0A6A2YXB9"/>
<keyword evidence="3" id="KW-0378">Hydrolase</keyword>
<dbReference type="Gene3D" id="3.30.420.40">
    <property type="match status" value="1"/>
</dbReference>
<dbReference type="InterPro" id="IPR000407">
    <property type="entry name" value="GDA1_CD39_NTPase"/>
</dbReference>
<protein>
    <recommendedName>
        <fullName evidence="2">apyrase</fullName>
        <ecNumber evidence="2">3.6.1.5</ecNumber>
    </recommendedName>
    <alternativeName>
        <fullName evidence="6">ATP-diphosphatase</fullName>
    </alternativeName>
    <alternativeName>
        <fullName evidence="7">ATP-diphosphohydrolase</fullName>
    </alternativeName>
    <alternativeName>
        <fullName evidence="4">Adenosine diphosphatase</fullName>
    </alternativeName>
    <alternativeName>
        <fullName evidence="5">NTPDase</fullName>
    </alternativeName>
</protein>
<evidence type="ECO:0000313" key="12">
    <source>
        <dbReference type="EMBL" id="KAE8684073.1"/>
    </source>
</evidence>
<name>A0A6A2YXB9_HIBSY</name>
<evidence type="ECO:0000313" key="13">
    <source>
        <dbReference type="Proteomes" id="UP000436088"/>
    </source>
</evidence>
<evidence type="ECO:0000256" key="5">
    <source>
        <dbReference type="ARBA" id="ARBA00031370"/>
    </source>
</evidence>
<keyword evidence="10" id="KW-0547">Nucleotide-binding</keyword>
<keyword evidence="13" id="KW-1185">Reference proteome</keyword>
<comment type="similarity">
    <text evidence="1">Belongs to the GDA1/CD39 NTPase family.</text>
</comment>
<reference evidence="12" key="1">
    <citation type="submission" date="2019-09" db="EMBL/GenBank/DDBJ databases">
        <title>Draft genome information of white flower Hibiscus syriacus.</title>
        <authorList>
            <person name="Kim Y.-M."/>
        </authorList>
    </citation>
    <scope>NUCLEOTIDE SEQUENCE [LARGE SCALE GENOMIC DNA]</scope>
    <source>
        <strain evidence="12">YM2019G1</strain>
    </source>
</reference>
<evidence type="ECO:0000256" key="11">
    <source>
        <dbReference type="SAM" id="SignalP"/>
    </source>
</evidence>
<dbReference type="EC" id="3.6.1.5" evidence="2"/>
<dbReference type="Gene3D" id="3.30.420.150">
    <property type="entry name" value="Exopolyphosphatase. Domain 2"/>
    <property type="match status" value="1"/>
</dbReference>
<evidence type="ECO:0000256" key="9">
    <source>
        <dbReference type="PIRSR" id="PIRSR600407-1"/>
    </source>
</evidence>
<dbReference type="PANTHER" id="PTHR11782">
    <property type="entry name" value="ADENOSINE/GUANOSINE DIPHOSPHATASE"/>
    <property type="match status" value="1"/>
</dbReference>
<comment type="catalytic activity">
    <reaction evidence="8">
        <text>a ribonucleoside 5'-triphosphate + 2 H2O = a ribonucleoside 5'-phosphate + 2 phosphate + 2 H(+)</text>
        <dbReference type="Rhea" id="RHEA:36795"/>
        <dbReference type="ChEBI" id="CHEBI:15377"/>
        <dbReference type="ChEBI" id="CHEBI:15378"/>
        <dbReference type="ChEBI" id="CHEBI:43474"/>
        <dbReference type="ChEBI" id="CHEBI:58043"/>
        <dbReference type="ChEBI" id="CHEBI:61557"/>
        <dbReference type="EC" id="3.6.1.5"/>
    </reaction>
</comment>
<keyword evidence="10" id="KW-0067">ATP-binding</keyword>
<dbReference type="Proteomes" id="UP000436088">
    <property type="component" value="Unassembled WGS sequence"/>
</dbReference>
<evidence type="ECO:0000256" key="6">
    <source>
        <dbReference type="ARBA" id="ARBA00031428"/>
    </source>
</evidence>
<evidence type="ECO:0000256" key="8">
    <source>
        <dbReference type="ARBA" id="ARBA00049175"/>
    </source>
</evidence>
<organism evidence="12 13">
    <name type="scientific">Hibiscus syriacus</name>
    <name type="common">Rose of Sharon</name>
    <dbReference type="NCBI Taxonomy" id="106335"/>
    <lineage>
        <taxon>Eukaryota</taxon>
        <taxon>Viridiplantae</taxon>
        <taxon>Streptophyta</taxon>
        <taxon>Embryophyta</taxon>
        <taxon>Tracheophyta</taxon>
        <taxon>Spermatophyta</taxon>
        <taxon>Magnoliopsida</taxon>
        <taxon>eudicotyledons</taxon>
        <taxon>Gunneridae</taxon>
        <taxon>Pentapetalae</taxon>
        <taxon>rosids</taxon>
        <taxon>malvids</taxon>
        <taxon>Malvales</taxon>
        <taxon>Malvaceae</taxon>
        <taxon>Malvoideae</taxon>
        <taxon>Hibiscus</taxon>
    </lineage>
</organism>
<feature type="binding site" evidence="10">
    <location>
        <begin position="123"/>
        <end position="127"/>
    </location>
    <ligand>
        <name>ATP</name>
        <dbReference type="ChEBI" id="CHEBI:30616"/>
    </ligand>
</feature>
<comment type="caution">
    <text evidence="12">The sequence shown here is derived from an EMBL/GenBank/DDBJ whole genome shotgun (WGS) entry which is preliminary data.</text>
</comment>
<dbReference type="GO" id="GO:0009134">
    <property type="term" value="P:nucleoside diphosphate catabolic process"/>
    <property type="evidence" value="ECO:0007669"/>
    <property type="project" value="TreeGrafter"/>
</dbReference>
<gene>
    <name evidence="12" type="ORF">F3Y22_tig00111154pilonHSYRG00016</name>
</gene>
<dbReference type="EMBL" id="VEPZ02001250">
    <property type="protein sequence ID" value="KAE8684073.1"/>
    <property type="molecule type" value="Genomic_DNA"/>
</dbReference>
<accession>A0A6A2YXB9</accession>
<evidence type="ECO:0000256" key="3">
    <source>
        <dbReference type="ARBA" id="ARBA00022801"/>
    </source>
</evidence>
<proteinExistence type="inferred from homology"/>
<dbReference type="Pfam" id="PF01150">
    <property type="entry name" value="GDA1_CD39"/>
    <property type="match status" value="1"/>
</dbReference>
<keyword evidence="11" id="KW-0732">Signal</keyword>
<evidence type="ECO:0000256" key="4">
    <source>
        <dbReference type="ARBA" id="ARBA00030084"/>
    </source>
</evidence>
<dbReference type="PANTHER" id="PTHR11782:SF83">
    <property type="entry name" value="GUANOSINE-DIPHOSPHATASE"/>
    <property type="match status" value="1"/>
</dbReference>
<sequence>MYICILIGFVLLQLQPGLSSYAEDPQAAANSLVPLLDKAEIAVPVDLRSKTPATGRGHWKAMQPTEFCKRDLLKERSALKLDANGVRILDGSKEGYAWVTINYLLGNLGGTYQDTVGIADLGGGSVQMAYAISEDAASKAPSAPDGEENYLELKVWRHLMFSGNPCILEGFDEAAQRACGTKYGDAKAFPDFSEEDLAYICMDLVYLYTLLTDGFGLDPYQISHW</sequence>
<evidence type="ECO:0000256" key="7">
    <source>
        <dbReference type="ARBA" id="ARBA00032306"/>
    </source>
</evidence>
<dbReference type="GO" id="GO:0016020">
    <property type="term" value="C:membrane"/>
    <property type="evidence" value="ECO:0007669"/>
    <property type="project" value="TreeGrafter"/>
</dbReference>
<feature type="active site" description="Proton acceptor" evidence="9">
    <location>
        <position position="94"/>
    </location>
</feature>
<feature type="signal peptide" evidence="11">
    <location>
        <begin position="1"/>
        <end position="19"/>
    </location>
</feature>
<evidence type="ECO:0000256" key="2">
    <source>
        <dbReference type="ARBA" id="ARBA00012148"/>
    </source>
</evidence>
<evidence type="ECO:0000256" key="1">
    <source>
        <dbReference type="ARBA" id="ARBA00009283"/>
    </source>
</evidence>
<dbReference type="GO" id="GO:0004050">
    <property type="term" value="F:apyrase activity"/>
    <property type="evidence" value="ECO:0007669"/>
    <property type="project" value="UniProtKB-EC"/>
</dbReference>
<feature type="chain" id="PRO_5025679690" description="apyrase" evidence="11">
    <location>
        <begin position="20"/>
        <end position="225"/>
    </location>
</feature>
<dbReference type="GO" id="GO:0005524">
    <property type="term" value="F:ATP binding"/>
    <property type="evidence" value="ECO:0007669"/>
    <property type="project" value="UniProtKB-KW"/>
</dbReference>
<dbReference type="GO" id="GO:0017110">
    <property type="term" value="F:nucleoside diphosphate phosphatase activity"/>
    <property type="evidence" value="ECO:0007669"/>
    <property type="project" value="TreeGrafter"/>
</dbReference>
<evidence type="ECO:0000256" key="10">
    <source>
        <dbReference type="PIRSR" id="PIRSR600407-2"/>
    </source>
</evidence>